<evidence type="ECO:0000256" key="4">
    <source>
        <dbReference type="ARBA" id="ARBA00022989"/>
    </source>
</evidence>
<keyword evidence="8" id="KW-1185">Reference proteome</keyword>
<keyword evidence="4 6" id="KW-1133">Transmembrane helix</keyword>
<proteinExistence type="inferred from homology"/>
<keyword evidence="3 6" id="KW-0812">Transmembrane</keyword>
<reference evidence="7 8" key="1">
    <citation type="submission" date="2019-12" db="EMBL/GenBank/DDBJ databases">
        <title>Genomic-based taxomic classification of the family Erythrobacteraceae.</title>
        <authorList>
            <person name="Xu L."/>
        </authorList>
    </citation>
    <scope>NUCLEOTIDE SEQUENCE [LARGE SCALE GENOMIC DNA]</scope>
    <source>
        <strain evidence="7 8">DSM 17792</strain>
    </source>
</reference>
<feature type="transmembrane region" description="Helical" evidence="6">
    <location>
        <begin position="328"/>
        <end position="359"/>
    </location>
</feature>
<dbReference type="GO" id="GO:0016020">
    <property type="term" value="C:membrane"/>
    <property type="evidence" value="ECO:0007669"/>
    <property type="project" value="UniProtKB-SubCell"/>
</dbReference>
<feature type="transmembrane region" description="Helical" evidence="6">
    <location>
        <begin position="291"/>
        <end position="308"/>
    </location>
</feature>
<feature type="transmembrane region" description="Helical" evidence="6">
    <location>
        <begin position="30"/>
        <end position="52"/>
    </location>
</feature>
<feature type="transmembrane region" description="Helical" evidence="6">
    <location>
        <begin position="257"/>
        <end position="284"/>
    </location>
</feature>
<evidence type="ECO:0000256" key="1">
    <source>
        <dbReference type="ARBA" id="ARBA00004141"/>
    </source>
</evidence>
<feature type="transmembrane region" description="Helical" evidence="6">
    <location>
        <begin position="58"/>
        <end position="76"/>
    </location>
</feature>
<evidence type="ECO:0000313" key="8">
    <source>
        <dbReference type="Proteomes" id="UP000448199"/>
    </source>
</evidence>
<evidence type="ECO:0000256" key="5">
    <source>
        <dbReference type="ARBA" id="ARBA00023136"/>
    </source>
</evidence>
<evidence type="ECO:0000256" key="6">
    <source>
        <dbReference type="SAM" id="Phobius"/>
    </source>
</evidence>
<dbReference type="PANTHER" id="PTHR21716">
    <property type="entry name" value="TRANSMEMBRANE PROTEIN"/>
    <property type="match status" value="1"/>
</dbReference>
<feature type="transmembrane region" description="Helical" evidence="6">
    <location>
        <begin position="226"/>
        <end position="251"/>
    </location>
</feature>
<gene>
    <name evidence="7" type="ORF">GRI69_10460</name>
</gene>
<comment type="subcellular location">
    <subcellularLocation>
        <location evidence="1">Membrane</location>
        <topology evidence="1">Multi-pass membrane protein</topology>
    </subcellularLocation>
</comment>
<dbReference type="Proteomes" id="UP000448199">
    <property type="component" value="Unassembled WGS sequence"/>
</dbReference>
<dbReference type="PANTHER" id="PTHR21716:SF16">
    <property type="entry name" value="BLL1467 PROTEIN"/>
    <property type="match status" value="1"/>
</dbReference>
<comment type="caution">
    <text evidence="7">The sequence shown here is derived from an EMBL/GenBank/DDBJ whole genome shotgun (WGS) entry which is preliminary data.</text>
</comment>
<comment type="similarity">
    <text evidence="2">Belongs to the autoinducer-2 exporter (AI-2E) (TC 2.A.86) family.</text>
</comment>
<dbReference type="AlphaFoldDB" id="A0A844XUM4"/>
<evidence type="ECO:0000313" key="7">
    <source>
        <dbReference type="EMBL" id="MXO48678.1"/>
    </source>
</evidence>
<feature type="transmembrane region" description="Helical" evidence="6">
    <location>
        <begin position="88"/>
        <end position="113"/>
    </location>
</feature>
<dbReference type="InterPro" id="IPR002549">
    <property type="entry name" value="AI-2E-like"/>
</dbReference>
<evidence type="ECO:0000256" key="3">
    <source>
        <dbReference type="ARBA" id="ARBA00022692"/>
    </source>
</evidence>
<dbReference type="GO" id="GO:0055085">
    <property type="term" value="P:transmembrane transport"/>
    <property type="evidence" value="ECO:0007669"/>
    <property type="project" value="TreeGrafter"/>
</dbReference>
<dbReference type="OrthoDB" id="9799225at2"/>
<evidence type="ECO:0000256" key="2">
    <source>
        <dbReference type="ARBA" id="ARBA00009773"/>
    </source>
</evidence>
<name>A0A844XUM4_9SPHN</name>
<accession>A0A844XUM4</accession>
<organism evidence="7 8">
    <name type="scientific">Qipengyuania vulgaris</name>
    <dbReference type="NCBI Taxonomy" id="291985"/>
    <lineage>
        <taxon>Bacteria</taxon>
        <taxon>Pseudomonadati</taxon>
        <taxon>Pseudomonadota</taxon>
        <taxon>Alphaproteobacteria</taxon>
        <taxon>Sphingomonadales</taxon>
        <taxon>Erythrobacteraceae</taxon>
        <taxon>Qipengyuania</taxon>
    </lineage>
</organism>
<sequence length="391" mass="42231">MSEVGSESKEPTSATATPHGRRFTFAEQELRLISALVVLIGLGLFLALPFVLSIGSVVFLPVVTAIILTVILSPLADKLTGFGVPNALASLISLLVFFAILLLALALILQPAIALFEELPDLLQQVGERFTQLRNQFAWIAQINEQLAELVESEGSQEVVVATPSLLEELAFATPSFVIETILTLLMTFFMIEARVRLRQRLLFGRSSFGTSIKAARVLREVQDRVAAYILTVGLINVLVGVFVALGAWALGVEAPIMWGGLAAILNFLPYIGPTIMVGLLALFGIGTTETVFLGLIPAAAYLALHTVEANVVTPSVLGARFTMNPVMILIALSYFTWIWGVFGALLSVPILLMLAALFDHVGRPNLVGFIFGEPLFSNDILDMSQDDEHA</sequence>
<feature type="transmembrane region" description="Helical" evidence="6">
    <location>
        <begin position="170"/>
        <end position="192"/>
    </location>
</feature>
<keyword evidence="5 6" id="KW-0472">Membrane</keyword>
<protein>
    <submittedName>
        <fullName evidence="7">AI-2E family transporter</fullName>
    </submittedName>
</protein>
<dbReference type="EMBL" id="WTYC01000005">
    <property type="protein sequence ID" value="MXO48678.1"/>
    <property type="molecule type" value="Genomic_DNA"/>
</dbReference>
<dbReference type="RefSeq" id="WP_160728233.1">
    <property type="nucleotide sequence ID" value="NZ_WTYC01000005.1"/>
</dbReference>
<dbReference type="Pfam" id="PF01594">
    <property type="entry name" value="AI-2E_transport"/>
    <property type="match status" value="1"/>
</dbReference>